<dbReference type="EMBL" id="KQ031006">
    <property type="protein sequence ID" value="KJZ68136.1"/>
    <property type="molecule type" value="Genomic_DNA"/>
</dbReference>
<dbReference type="CDD" id="cd18809">
    <property type="entry name" value="SF1_C_RecD"/>
    <property type="match status" value="1"/>
</dbReference>
<keyword evidence="1" id="KW-0067">ATP-binding</keyword>
<dbReference type="GO" id="GO:0006310">
    <property type="term" value="P:DNA recombination"/>
    <property type="evidence" value="ECO:0007669"/>
    <property type="project" value="UniProtKB-KW"/>
</dbReference>
<dbReference type="GO" id="GO:0016887">
    <property type="term" value="F:ATP hydrolysis activity"/>
    <property type="evidence" value="ECO:0007669"/>
    <property type="project" value="RHEA"/>
</dbReference>
<evidence type="ECO:0000259" key="3">
    <source>
        <dbReference type="Pfam" id="PF05970"/>
    </source>
</evidence>
<feature type="domain" description="Helitron helicase-like" evidence="4">
    <location>
        <begin position="314"/>
        <end position="509"/>
    </location>
</feature>
<reference evidence="6 7" key="1">
    <citation type="journal article" date="2014" name="Genome Biol. Evol.">
        <title>Comparative genomics and transcriptomics analyses reveal divergent lifestyle features of nematode endoparasitic fungus Hirsutella minnesotensis.</title>
        <authorList>
            <person name="Lai Y."/>
            <person name="Liu K."/>
            <person name="Zhang X."/>
            <person name="Zhang X."/>
            <person name="Li K."/>
            <person name="Wang N."/>
            <person name="Shu C."/>
            <person name="Wu Y."/>
            <person name="Wang C."/>
            <person name="Bushley K.E."/>
            <person name="Xiang M."/>
            <person name="Liu X."/>
        </authorList>
    </citation>
    <scope>NUCLEOTIDE SEQUENCE [LARGE SCALE GENOMIC DNA]</scope>
    <source>
        <strain evidence="6 7">3608</strain>
    </source>
</reference>
<comment type="catalytic activity">
    <reaction evidence="1">
        <text>ATP + H2O = ADP + phosphate + H(+)</text>
        <dbReference type="Rhea" id="RHEA:13065"/>
        <dbReference type="ChEBI" id="CHEBI:15377"/>
        <dbReference type="ChEBI" id="CHEBI:15378"/>
        <dbReference type="ChEBI" id="CHEBI:30616"/>
        <dbReference type="ChEBI" id="CHEBI:43474"/>
        <dbReference type="ChEBI" id="CHEBI:456216"/>
        <dbReference type="EC" id="5.6.2.3"/>
    </reaction>
</comment>
<dbReference type="Gene3D" id="3.40.50.300">
    <property type="entry name" value="P-loop containing nucleotide triphosphate hydrolases"/>
    <property type="match status" value="1"/>
</dbReference>
<dbReference type="PANTHER" id="PTHR47642">
    <property type="entry name" value="ATP-DEPENDENT DNA HELICASE"/>
    <property type="match status" value="1"/>
</dbReference>
<dbReference type="Pfam" id="PF14214">
    <property type="entry name" value="Helitron_like_N"/>
    <property type="match status" value="1"/>
</dbReference>
<protein>
    <recommendedName>
        <fullName evidence="1">ATP-dependent DNA helicase</fullName>
        <ecNumber evidence="1">5.6.2.3</ecNumber>
    </recommendedName>
</protein>
<name>A0A0F7ZEX2_9HYPO</name>
<dbReference type="GO" id="GO:0005524">
    <property type="term" value="F:ATP binding"/>
    <property type="evidence" value="ECO:0007669"/>
    <property type="project" value="UniProtKB-KW"/>
</dbReference>
<dbReference type="Proteomes" id="UP000054481">
    <property type="component" value="Unassembled WGS sequence"/>
</dbReference>
<feature type="domain" description="DUF6570" evidence="5">
    <location>
        <begin position="183"/>
        <end position="260"/>
    </location>
</feature>
<keyword evidence="1" id="KW-0233">DNA recombination</keyword>
<evidence type="ECO:0000259" key="5">
    <source>
        <dbReference type="Pfam" id="PF20209"/>
    </source>
</evidence>
<organism evidence="6 7">
    <name type="scientific">Hirsutella minnesotensis 3608</name>
    <dbReference type="NCBI Taxonomy" id="1043627"/>
    <lineage>
        <taxon>Eukaryota</taxon>
        <taxon>Fungi</taxon>
        <taxon>Dikarya</taxon>
        <taxon>Ascomycota</taxon>
        <taxon>Pezizomycotina</taxon>
        <taxon>Sordariomycetes</taxon>
        <taxon>Hypocreomycetidae</taxon>
        <taxon>Hypocreales</taxon>
        <taxon>Ophiocordycipitaceae</taxon>
        <taxon>Hirsutella</taxon>
    </lineage>
</organism>
<dbReference type="InterPro" id="IPR046700">
    <property type="entry name" value="DUF6570"/>
</dbReference>
<proteinExistence type="inferred from homology"/>
<dbReference type="SUPFAM" id="SSF52540">
    <property type="entry name" value="P-loop containing nucleoside triphosphate hydrolases"/>
    <property type="match status" value="2"/>
</dbReference>
<evidence type="ECO:0000313" key="7">
    <source>
        <dbReference type="Proteomes" id="UP000054481"/>
    </source>
</evidence>
<feature type="region of interest" description="Disordered" evidence="2">
    <location>
        <begin position="66"/>
        <end position="108"/>
    </location>
</feature>
<keyword evidence="1" id="KW-0234">DNA repair</keyword>
<feature type="region of interest" description="Disordered" evidence="2">
    <location>
        <begin position="1"/>
        <end position="34"/>
    </location>
</feature>
<evidence type="ECO:0000256" key="1">
    <source>
        <dbReference type="RuleBase" id="RU363044"/>
    </source>
</evidence>
<dbReference type="GO" id="GO:0043139">
    <property type="term" value="F:5'-3' DNA helicase activity"/>
    <property type="evidence" value="ECO:0007669"/>
    <property type="project" value="UniProtKB-EC"/>
</dbReference>
<dbReference type="EC" id="5.6.2.3" evidence="1"/>
<keyword evidence="1" id="KW-0547">Nucleotide-binding</keyword>
<evidence type="ECO:0000259" key="4">
    <source>
        <dbReference type="Pfam" id="PF14214"/>
    </source>
</evidence>
<keyword evidence="7" id="KW-1185">Reference proteome</keyword>
<dbReference type="Pfam" id="PF20209">
    <property type="entry name" value="DUF6570"/>
    <property type="match status" value="1"/>
</dbReference>
<dbReference type="GO" id="GO:0006281">
    <property type="term" value="P:DNA repair"/>
    <property type="evidence" value="ECO:0007669"/>
    <property type="project" value="UniProtKB-KW"/>
</dbReference>
<keyword evidence="1" id="KW-0347">Helicase</keyword>
<dbReference type="OrthoDB" id="5100512at2759"/>
<feature type="domain" description="DNA helicase Pif1-like DEAD-box helicase" evidence="3">
    <location>
        <begin position="969"/>
        <end position="1169"/>
    </location>
</feature>
<gene>
    <name evidence="6" type="ORF">HIM_12473</name>
</gene>
<dbReference type="InterPro" id="IPR010285">
    <property type="entry name" value="DNA_helicase_pif1-like_DEAD"/>
</dbReference>
<keyword evidence="1" id="KW-0378">Hydrolase</keyword>
<sequence>MRNIASRLPPRRATKRTDSLANLTPPRRIAPTPASVNGLQSLATPALFCGLAPALQGLPRSLLRPSIPSAAEGPSPVPSTLSLPRDHRRGRYTRQGTFNPRPRPQPQERQFDRIVDPPFTADLNLPALSEDDQALVREFYTALNDDRMHSCIRCQERWFDMKQNCLEICGRCIGRDRKKARDEPYFFSAANNLDFGEVPANLPDLTMVEEMLIARVHVHVKVLQVRGAQYKYRGHVVHFLRNVGRLFEELPVLPEELDIVLLRPPNMEGDPRFQQQFARDFRPLLSLAFPTLYPDGKADFVEPRLRSITYQDYLGHAMRWHDGRFARHKTWPFVALNTMLRAQVRKRSDYFVKKRDSRRQPLTRADLEEAMAEPDEPEAQALIQSITRQAAVIRGTRPYWYKQRKELEAYAYNLGKPGLFATASAADYHWESLYRHMPRFDEWQTAPEVARMALSRQLLRDNAHIAAYHFHKRYTLFRTIVLKQKFNLTDSWGRYEWQGRGSSHHHGLYWLSGHPDLDPDNDQSREQFARIWGHHVSAVNPEPQRIQAPGEGNPLIGNLLEHPLTVQLLSMVLNRVQRHRCNNYCMQVNKHTKQVECRFGFPHGQRLLASLDRVPHSKHWSFRGERNDGQINHYNRLLTVAWLANTDVSPCTSLQQVIDYAAKYCSKSEKKSESFAQIGKALMPRVKDHNPLISFTSKLLNQLVAERDYSKQEVSHLLLGLPLQEGSRTCLYVDCRNPDRHSRSLRIDGDEVDEAPNIYEKYSQRPEALKDLTYVSFLKYWNFRSRDPSKWKQWQPGNVNGRPRVLVYFPRYLADPEGQQWPDYCRAKLTLNHPHRRFDELLTFDGQVFSSHVQAFSHCWQHHSHSDDHYGRPKEARLQPQDDQYEALPMEEEFDDEDWIRLAALLPDNPLTQEDLDLLGRRDIDVNYDWTRHVGTYPELRDGYWKNLIASHPMANDVEVLGPHWRNTLNPQQRLVYDTCMGHFQAQNRTQVLLHVDGGGGTGKSFLIKVLSSHLQAAALPNPSPICRVAPTGVASNQIQGSTIHSLLRLPVGGTFIDLPPADAAALQSRLRHVKYLVIDEKSMLGLEQLARIDSRLRQAFPQRNLEFFGGVSVLLVGDFFQLPPVRQKPLYSTSTSLSSLERRGQVAYRLFDRTVFLTTVQRQAGDHQARFRQALQELREIKLSIPSWNLLSDRVQARLSQSEVDSFRTALRVYSTKGRVNEYNHEHMVHLNAPAIQVEAKNQGNGAGQAPSDNAGNLSNKFPVAKGTRVMLTTNLWQPAGLVNGAQGTVYDIAWNAGADPLEDPPAVIMVDFDSYDGPPYLTTNEGRKISPILPVRRDFLVGNETCARTQFPLMVAFAITVHKCQSLTKDQIVTDLATRDFQAGISYVAVSRVTSLEGLLLEAPFDRQSLYNHTPTEGYTPAFPTYCIHS</sequence>
<evidence type="ECO:0000313" key="6">
    <source>
        <dbReference type="EMBL" id="KJZ68136.1"/>
    </source>
</evidence>
<comment type="similarity">
    <text evidence="1">Belongs to the helicase family.</text>
</comment>
<dbReference type="InterPro" id="IPR051055">
    <property type="entry name" value="PIF1_helicase"/>
</dbReference>
<dbReference type="Pfam" id="PF05970">
    <property type="entry name" value="PIF1"/>
    <property type="match status" value="1"/>
</dbReference>
<dbReference type="InterPro" id="IPR027417">
    <property type="entry name" value="P-loop_NTPase"/>
</dbReference>
<dbReference type="GO" id="GO:0000723">
    <property type="term" value="P:telomere maintenance"/>
    <property type="evidence" value="ECO:0007669"/>
    <property type="project" value="InterPro"/>
</dbReference>
<evidence type="ECO:0000256" key="2">
    <source>
        <dbReference type="SAM" id="MobiDB-lite"/>
    </source>
</evidence>
<keyword evidence="1" id="KW-0227">DNA damage</keyword>
<dbReference type="InterPro" id="IPR025476">
    <property type="entry name" value="Helitron_helicase-like"/>
</dbReference>
<dbReference type="PANTHER" id="PTHR47642:SF6">
    <property type="entry name" value="ATP-DEPENDENT DNA HELICASE"/>
    <property type="match status" value="1"/>
</dbReference>
<comment type="cofactor">
    <cofactor evidence="1">
        <name>Mg(2+)</name>
        <dbReference type="ChEBI" id="CHEBI:18420"/>
    </cofactor>
</comment>
<accession>A0A0F7ZEX2</accession>